<dbReference type="EMBL" id="JACEFO010000138">
    <property type="protein sequence ID" value="KAF8780441.1"/>
    <property type="molecule type" value="Genomic_DNA"/>
</dbReference>
<gene>
    <name evidence="2" type="ORF">HU200_001562</name>
</gene>
<evidence type="ECO:0000313" key="2">
    <source>
        <dbReference type="EMBL" id="KAF8780441.1"/>
    </source>
</evidence>
<feature type="region of interest" description="Disordered" evidence="1">
    <location>
        <begin position="1"/>
        <end position="53"/>
    </location>
</feature>
<sequence>MEKRWGKHREAHAEARADQGQDSIGGRAFRRIGASESHPRHPHPGQKSFLMET</sequence>
<keyword evidence="3" id="KW-1185">Reference proteome</keyword>
<dbReference type="AlphaFoldDB" id="A0A835FWZ7"/>
<protein>
    <submittedName>
        <fullName evidence="2">Uncharacterized protein</fullName>
    </submittedName>
</protein>
<feature type="compositionally biased region" description="Basic residues" evidence="1">
    <location>
        <begin position="1"/>
        <end position="10"/>
    </location>
</feature>
<evidence type="ECO:0000256" key="1">
    <source>
        <dbReference type="SAM" id="MobiDB-lite"/>
    </source>
</evidence>
<reference evidence="2" key="1">
    <citation type="submission" date="2020-07" db="EMBL/GenBank/DDBJ databases">
        <title>Genome sequence and genetic diversity analysis of an under-domesticated orphan crop, white fonio (Digitaria exilis).</title>
        <authorList>
            <person name="Bennetzen J.L."/>
            <person name="Chen S."/>
            <person name="Ma X."/>
            <person name="Wang X."/>
            <person name="Yssel A.E.J."/>
            <person name="Chaluvadi S.R."/>
            <person name="Johnson M."/>
            <person name="Gangashetty P."/>
            <person name="Hamidou F."/>
            <person name="Sanogo M.D."/>
            <person name="Zwaenepoel A."/>
            <person name="Wallace J."/>
            <person name="Van De Peer Y."/>
            <person name="Van Deynze A."/>
        </authorList>
    </citation>
    <scope>NUCLEOTIDE SEQUENCE</scope>
    <source>
        <tissue evidence="2">Leaves</tissue>
    </source>
</reference>
<name>A0A835FWZ7_9POAL</name>
<dbReference type="Proteomes" id="UP000636709">
    <property type="component" value="Unassembled WGS sequence"/>
</dbReference>
<comment type="caution">
    <text evidence="2">The sequence shown here is derived from an EMBL/GenBank/DDBJ whole genome shotgun (WGS) entry which is preliminary data.</text>
</comment>
<proteinExistence type="predicted"/>
<organism evidence="2 3">
    <name type="scientific">Digitaria exilis</name>
    <dbReference type="NCBI Taxonomy" id="1010633"/>
    <lineage>
        <taxon>Eukaryota</taxon>
        <taxon>Viridiplantae</taxon>
        <taxon>Streptophyta</taxon>
        <taxon>Embryophyta</taxon>
        <taxon>Tracheophyta</taxon>
        <taxon>Spermatophyta</taxon>
        <taxon>Magnoliopsida</taxon>
        <taxon>Liliopsida</taxon>
        <taxon>Poales</taxon>
        <taxon>Poaceae</taxon>
        <taxon>PACMAD clade</taxon>
        <taxon>Panicoideae</taxon>
        <taxon>Panicodae</taxon>
        <taxon>Paniceae</taxon>
        <taxon>Anthephorinae</taxon>
        <taxon>Digitaria</taxon>
    </lineage>
</organism>
<evidence type="ECO:0000313" key="3">
    <source>
        <dbReference type="Proteomes" id="UP000636709"/>
    </source>
</evidence>
<accession>A0A835FWZ7</accession>